<dbReference type="RefSeq" id="WP_380056750.1">
    <property type="nucleotide sequence ID" value="NZ_JBHLTC010000041.1"/>
</dbReference>
<dbReference type="Gene3D" id="3.90.245.10">
    <property type="entry name" value="Ribonucleoside hydrolase-like"/>
    <property type="match status" value="1"/>
</dbReference>
<keyword evidence="2" id="KW-0326">Glycosidase</keyword>
<protein>
    <submittedName>
        <fullName evidence="4">Nucleoside hydrolase</fullName>
    </submittedName>
</protein>
<evidence type="ECO:0000256" key="1">
    <source>
        <dbReference type="ARBA" id="ARBA00022801"/>
    </source>
</evidence>
<sequence length="287" mass="30305">MAQLAQPLVLDTDLGTDVDDVLALALLLGSPELRLDGITTVYGDVLHRAKMASRVAAIAGRSVGPIVPGLGTPRSGREVYWPGHEGALLDDLHREQVSASYDAARVLAAAGTVLAIGPLTNVAAALERDDCVPKQLVLMGGEFVDGKVEHNIRCDVDSAVVVFGSGQPVTIIGLDQTRRLRFGLPLAEQLAAAGGLGELLAAEMRQYWDFRGESHNVPHDPAAALMLVEPDLFVFQTGHITVVPGGPDAGLTGFKPDPDGPHRIVTDLDPLRVTRALITRITAACTV</sequence>
<dbReference type="PANTHER" id="PTHR12304">
    <property type="entry name" value="INOSINE-URIDINE PREFERRING NUCLEOSIDE HYDROLASE"/>
    <property type="match status" value="1"/>
</dbReference>
<name>A0ABV6QZN0_9ACTN</name>
<keyword evidence="1 4" id="KW-0378">Hydrolase</keyword>
<proteinExistence type="predicted"/>
<gene>
    <name evidence="4" type="ORF">ACFFGN_34170</name>
</gene>
<dbReference type="InterPro" id="IPR036452">
    <property type="entry name" value="Ribo_hydro-like"/>
</dbReference>
<accession>A0ABV6QZN0</accession>
<dbReference type="SUPFAM" id="SSF53590">
    <property type="entry name" value="Nucleoside hydrolase"/>
    <property type="match status" value="1"/>
</dbReference>
<evidence type="ECO:0000259" key="3">
    <source>
        <dbReference type="Pfam" id="PF01156"/>
    </source>
</evidence>
<feature type="domain" description="Inosine/uridine-preferring nucleoside hydrolase" evidence="3">
    <location>
        <begin position="8"/>
        <end position="269"/>
    </location>
</feature>
<organism evidence="4 5">
    <name type="scientific">Kribbella deserti</name>
    <dbReference type="NCBI Taxonomy" id="1926257"/>
    <lineage>
        <taxon>Bacteria</taxon>
        <taxon>Bacillati</taxon>
        <taxon>Actinomycetota</taxon>
        <taxon>Actinomycetes</taxon>
        <taxon>Propionibacteriales</taxon>
        <taxon>Kribbellaceae</taxon>
        <taxon>Kribbella</taxon>
    </lineage>
</organism>
<dbReference type="InterPro" id="IPR001910">
    <property type="entry name" value="Inosine/uridine_hydrolase_dom"/>
</dbReference>
<dbReference type="EMBL" id="JBHLTC010000041">
    <property type="protein sequence ID" value="MFC0629162.1"/>
    <property type="molecule type" value="Genomic_DNA"/>
</dbReference>
<comment type="caution">
    <text evidence="4">The sequence shown here is derived from an EMBL/GenBank/DDBJ whole genome shotgun (WGS) entry which is preliminary data.</text>
</comment>
<dbReference type="Pfam" id="PF01156">
    <property type="entry name" value="IU_nuc_hydro"/>
    <property type="match status" value="1"/>
</dbReference>
<evidence type="ECO:0000313" key="5">
    <source>
        <dbReference type="Proteomes" id="UP001589890"/>
    </source>
</evidence>
<reference evidence="4 5" key="1">
    <citation type="submission" date="2024-09" db="EMBL/GenBank/DDBJ databases">
        <authorList>
            <person name="Sun Q."/>
            <person name="Mori K."/>
        </authorList>
    </citation>
    <scope>NUCLEOTIDE SEQUENCE [LARGE SCALE GENOMIC DNA]</scope>
    <source>
        <strain evidence="4 5">CGMCC 1.15906</strain>
    </source>
</reference>
<dbReference type="GO" id="GO:0016787">
    <property type="term" value="F:hydrolase activity"/>
    <property type="evidence" value="ECO:0007669"/>
    <property type="project" value="UniProtKB-KW"/>
</dbReference>
<dbReference type="Proteomes" id="UP001589890">
    <property type="component" value="Unassembled WGS sequence"/>
</dbReference>
<evidence type="ECO:0000256" key="2">
    <source>
        <dbReference type="ARBA" id="ARBA00023295"/>
    </source>
</evidence>
<keyword evidence="5" id="KW-1185">Reference proteome</keyword>
<evidence type="ECO:0000313" key="4">
    <source>
        <dbReference type="EMBL" id="MFC0629162.1"/>
    </source>
</evidence>
<dbReference type="InterPro" id="IPR023186">
    <property type="entry name" value="IUNH"/>
</dbReference>
<dbReference type="PANTHER" id="PTHR12304:SF4">
    <property type="entry name" value="URIDINE NUCLEOSIDASE"/>
    <property type="match status" value="1"/>
</dbReference>